<dbReference type="STRING" id="273116.gene:9382302"/>
<dbReference type="KEGG" id="tvo:TVG1538342"/>
<organism evidence="1 2">
    <name type="scientific">Thermoplasma volcanium (strain ATCC 51530 / DSM 4299 / JCM 9571 / NBRC 15438 / GSS1)</name>
    <dbReference type="NCBI Taxonomy" id="273116"/>
    <lineage>
        <taxon>Archaea</taxon>
        <taxon>Methanobacteriati</taxon>
        <taxon>Thermoplasmatota</taxon>
        <taxon>Thermoplasmata</taxon>
        <taxon>Thermoplasmatales</taxon>
        <taxon>Thermoplasmataceae</taxon>
        <taxon>Thermoplasma</taxon>
    </lineage>
</organism>
<reference evidence="1 2" key="2">
    <citation type="journal article" date="2000" name="Proc. Natl. Acad. Sci. U.S.A.">
        <title>Archaeal adaptation to higher temperatures revealed by genomic sequence of Thermoplasma volcanium.</title>
        <authorList>
            <person name="Kawashima T."/>
            <person name="Amano N."/>
            <person name="Koike H."/>
            <person name="Makino S."/>
            <person name="Higuchi S."/>
            <person name="Kawashima-Ohya Y."/>
            <person name="Watanabe K."/>
            <person name="Yamazaki M."/>
            <person name="Kanehori K."/>
            <person name="Kawamoto T."/>
            <person name="Nunoshiba T."/>
            <person name="Yamamoto Y."/>
            <person name="Aramaki H."/>
            <person name="Makino K."/>
            <person name="Suzuki M."/>
        </authorList>
    </citation>
    <scope>NUCLEOTIDE SEQUENCE [LARGE SCALE GENOMIC DNA]</scope>
    <source>
        <strain evidence="2">ATCC 51530 / DSM 4299 / JCM 9571 / NBRC 15438 / GSS1</strain>
    </source>
</reference>
<dbReference type="RefSeq" id="WP_010917717.1">
    <property type="nucleotide sequence ID" value="NC_002689.2"/>
</dbReference>
<dbReference type="EMBL" id="BA000011">
    <property type="protein sequence ID" value="BAB60630.1"/>
    <property type="molecule type" value="Genomic_DNA"/>
</dbReference>
<dbReference type="PaxDb" id="273116-14325727"/>
<dbReference type="Proteomes" id="UP000001017">
    <property type="component" value="Chromosome"/>
</dbReference>
<dbReference type="HOGENOM" id="CLU_2103652_0_0_2"/>
<reference evidence="1 2" key="1">
    <citation type="journal article" date="1999" name="Proc. Jpn. Acad.">
        <title>Determination of the complete genomic DNA sequence of Thermoplasma volvanium GSS1.</title>
        <authorList>
            <person name="Kawashima T."/>
            <person name="Yamamoto Y."/>
            <person name="Aramaki H."/>
            <person name="Nunoshiba T."/>
            <person name="Kawamoto T."/>
            <person name="Watanabe K."/>
            <person name="Yamazaki M."/>
            <person name="Kanehori K."/>
            <person name="Amano N."/>
            <person name="Ohya Y."/>
            <person name="Makino K."/>
            <person name="Suzuki M."/>
        </authorList>
    </citation>
    <scope>NUCLEOTIDE SEQUENCE [LARGE SCALE GENOMIC DNA]</scope>
    <source>
        <strain evidence="2">ATCC 51530 / DSM 4299 / JCM 9571 / NBRC 15438 / GSS1</strain>
    </source>
</reference>
<evidence type="ECO:0000313" key="2">
    <source>
        <dbReference type="Proteomes" id="UP000001017"/>
    </source>
</evidence>
<dbReference type="AlphaFoldDB" id="Q978C9"/>
<protein>
    <submittedName>
        <fullName evidence="1">TVG1538342 protein</fullName>
    </submittedName>
</protein>
<evidence type="ECO:0000313" key="1">
    <source>
        <dbReference type="EMBL" id="BAB60630.1"/>
    </source>
</evidence>
<accession>Q978C9</accession>
<gene>
    <name evidence="1" type="ORF">TVG1538342</name>
</gene>
<proteinExistence type="predicted"/>
<sequence>MAKVSLIGYSIRVRKTRSKEYADLYSFDGTNDLFSVFSQYFSKYSNSSSNAIYPVEDVPETDNKTMSIDPVQINGRLIQGLIRIGDYGYITPIVNRKSRKLSYTRNIEDTELVPL</sequence>
<dbReference type="GeneID" id="1442177"/>
<name>Q978C9_THEVO</name>
<keyword evidence="2" id="KW-1185">Reference proteome</keyword>